<keyword evidence="1" id="KW-0175">Coiled coil</keyword>
<accession>A0ABD3QJH6</accession>
<name>A0ABD3QJH6_9STRA</name>
<proteinExistence type="predicted"/>
<protein>
    <recommendedName>
        <fullName evidence="5">RPGR-interacting protein 1 first C2 domain-containing protein</fullName>
    </recommendedName>
</protein>
<evidence type="ECO:0000256" key="2">
    <source>
        <dbReference type="SAM" id="MobiDB-lite"/>
    </source>
</evidence>
<gene>
    <name evidence="3" type="ORF">ACHAWO_003085</name>
</gene>
<reference evidence="3 4" key="1">
    <citation type="submission" date="2024-10" db="EMBL/GenBank/DDBJ databases">
        <title>Updated reference genomes for cyclostephanoid diatoms.</title>
        <authorList>
            <person name="Roberts W.R."/>
            <person name="Alverson A.J."/>
        </authorList>
    </citation>
    <scope>NUCLEOTIDE SEQUENCE [LARGE SCALE GENOMIC DNA]</scope>
    <source>
        <strain evidence="3 4">AJA010-31</strain>
    </source>
</reference>
<keyword evidence="4" id="KW-1185">Reference proteome</keyword>
<feature type="region of interest" description="Disordered" evidence="2">
    <location>
        <begin position="577"/>
        <end position="596"/>
    </location>
</feature>
<evidence type="ECO:0000313" key="3">
    <source>
        <dbReference type="EMBL" id="KAL3800420.1"/>
    </source>
</evidence>
<dbReference type="EMBL" id="JALLPJ020000158">
    <property type="protein sequence ID" value="KAL3800420.1"/>
    <property type="molecule type" value="Genomic_DNA"/>
</dbReference>
<sequence length="701" mass="78008">MHSPTSTSAGIESEAMVGTVVLQTPSTPFDASKVVEAMPTPTSISDGRSQAAQLLQDRIKSMQAEEEFGVGATGGNLFPSSPAPRGNDTPPDDDSRVVDFSIDERSCSTIEQQLRNEKNEAQATMALLQAELLATRGRHEEEKREWISSINELKRRNEELEGRLSLYTLEGGKKNNIRSMSAPKVTRGETGENDGAGLGRFRAFAQRFGTPAIREPQQQQPHKPSLDEVSIPTTIATNDIEPSGLNPNALKADISLNESDQQLFLIENVTTLEQKLSQSEHRAKILEQRLQIVKESGDAVIRSLNEELSDVAEDRARSESAMIKELAALDSQRRREKEEYERRIDDWIALDERRSLEIKEYERRIQSLLDVVKRMDENRGGDCITSIVPASSASFDAEAEAQMYKDLIDYLELLSQRRTLVRSVNESLDMEFNANPTVADEMIDYYKSRPELREFTLKSELPRMDYEVLIVDEESGVDSKLVTTDEIRAYFLALEKEGSLDEEVDIILRASNQSLLADPLAMLTGEGDGKLVHFGSFHSTLIATVCSFQLDLRREGERRVKVNCELAICVPSGLDGVGRAPEKSPENDDHENDDTIEEAEQSATLELARATLAIQFSPSPTSTPSGPLVKYTLLDVRPMITNYEEGSEDASAIHTAAAVLARDRHTGIRVTETVNDNRPNATRRFLSRFSNMSIRNPGSDT</sequence>
<comment type="caution">
    <text evidence="3">The sequence shown here is derived from an EMBL/GenBank/DDBJ whole genome shotgun (WGS) entry which is preliminary data.</text>
</comment>
<feature type="coiled-coil region" evidence="1">
    <location>
        <begin position="269"/>
        <end position="321"/>
    </location>
</feature>
<evidence type="ECO:0000313" key="4">
    <source>
        <dbReference type="Proteomes" id="UP001530400"/>
    </source>
</evidence>
<dbReference type="Proteomes" id="UP001530400">
    <property type="component" value="Unassembled WGS sequence"/>
</dbReference>
<dbReference type="AlphaFoldDB" id="A0ABD3QJH6"/>
<evidence type="ECO:0008006" key="5">
    <source>
        <dbReference type="Google" id="ProtNLM"/>
    </source>
</evidence>
<feature type="coiled-coil region" evidence="1">
    <location>
        <begin position="111"/>
        <end position="170"/>
    </location>
</feature>
<organism evidence="3 4">
    <name type="scientific">Cyclotella atomus</name>
    <dbReference type="NCBI Taxonomy" id="382360"/>
    <lineage>
        <taxon>Eukaryota</taxon>
        <taxon>Sar</taxon>
        <taxon>Stramenopiles</taxon>
        <taxon>Ochrophyta</taxon>
        <taxon>Bacillariophyta</taxon>
        <taxon>Coscinodiscophyceae</taxon>
        <taxon>Thalassiosirophycidae</taxon>
        <taxon>Stephanodiscales</taxon>
        <taxon>Stephanodiscaceae</taxon>
        <taxon>Cyclotella</taxon>
    </lineage>
</organism>
<feature type="region of interest" description="Disordered" evidence="2">
    <location>
        <begin position="70"/>
        <end position="96"/>
    </location>
</feature>
<evidence type="ECO:0000256" key="1">
    <source>
        <dbReference type="SAM" id="Coils"/>
    </source>
</evidence>